<dbReference type="EMBL" id="AMWX01000008">
    <property type="protein sequence ID" value="EKO36325.1"/>
    <property type="molecule type" value="Genomic_DNA"/>
</dbReference>
<dbReference type="STRING" id="1208365.B273_1266"/>
<comment type="caution">
    <text evidence="2">The sequence shown here is derived from an EMBL/GenBank/DDBJ whole genome shotgun (WGS) entry which is preliminary data.</text>
</comment>
<feature type="transmembrane region" description="Helical" evidence="1">
    <location>
        <begin position="94"/>
        <end position="113"/>
    </location>
</feature>
<protein>
    <submittedName>
        <fullName evidence="2">Uncharacterized protein</fullName>
    </submittedName>
</protein>
<accession>K6GH32</accession>
<reference evidence="2 3" key="1">
    <citation type="submission" date="2012-09" db="EMBL/GenBank/DDBJ databases">
        <authorList>
            <person name="Dupont C.L."/>
            <person name="Rusch D.B."/>
            <person name="Lombardo M.-J."/>
            <person name="Novotny M."/>
            <person name="Yee-Greenbaum J."/>
            <person name="Laskin R."/>
        </authorList>
    </citation>
    <scope>NUCLEOTIDE SEQUENCE [LARGE SCALE GENOMIC DNA]</scope>
    <source>
        <strain evidence="2">SAR86E</strain>
    </source>
</reference>
<gene>
    <name evidence="2" type="ORF">B273_1266</name>
</gene>
<organism evidence="2 3">
    <name type="scientific">SAR86 cluster bacterium SAR86E</name>
    <dbReference type="NCBI Taxonomy" id="1208365"/>
    <lineage>
        <taxon>Bacteria</taxon>
        <taxon>Pseudomonadati</taxon>
        <taxon>Pseudomonadota</taxon>
        <taxon>Gammaproteobacteria</taxon>
        <taxon>SAR86 cluster</taxon>
    </lineage>
</organism>
<evidence type="ECO:0000313" key="2">
    <source>
        <dbReference type="EMBL" id="EKO36325.1"/>
    </source>
</evidence>
<dbReference type="Proteomes" id="UP000010310">
    <property type="component" value="Unassembled WGS sequence"/>
</dbReference>
<keyword evidence="3" id="KW-1185">Reference proteome</keyword>
<feature type="transmembrane region" description="Helical" evidence="1">
    <location>
        <begin position="6"/>
        <end position="27"/>
    </location>
</feature>
<evidence type="ECO:0000313" key="3">
    <source>
        <dbReference type="Proteomes" id="UP000010310"/>
    </source>
</evidence>
<feature type="transmembrane region" description="Helical" evidence="1">
    <location>
        <begin position="133"/>
        <end position="156"/>
    </location>
</feature>
<keyword evidence="1" id="KW-1133">Transmembrane helix</keyword>
<name>K6GH32_9GAMM</name>
<feature type="transmembrane region" description="Helical" evidence="1">
    <location>
        <begin position="39"/>
        <end position="57"/>
    </location>
</feature>
<dbReference type="AlphaFoldDB" id="K6GH32"/>
<proteinExistence type="predicted"/>
<keyword evidence="1" id="KW-0812">Transmembrane</keyword>
<keyword evidence="1" id="KW-0472">Membrane</keyword>
<feature type="transmembrane region" description="Helical" evidence="1">
    <location>
        <begin position="63"/>
        <end position="82"/>
    </location>
</feature>
<sequence length="160" mass="17912">MPEMSLYGWFHTFMGIFALLSGFYSLVKYKIIDSQNTSAKIFLICTLVAAVTALTLYKQGGFGVGHMLAVLTLLALIVGRVNEKGLFFGWLAPYFQTLCYTSLFLFHSIPAITDGLRRLPVGDPVITTLTDPLLMGFYAAFFSIYIVVLVMQMLWIKRST</sequence>
<evidence type="ECO:0000256" key="1">
    <source>
        <dbReference type="SAM" id="Phobius"/>
    </source>
</evidence>